<gene>
    <name evidence="4" type="ORF">CYMTET_17813</name>
</gene>
<feature type="region of interest" description="Disordered" evidence="2">
    <location>
        <begin position="407"/>
        <end position="453"/>
    </location>
</feature>
<evidence type="ECO:0000259" key="3">
    <source>
        <dbReference type="PROSITE" id="PS50158"/>
    </source>
</evidence>
<dbReference type="EMBL" id="LGRX02008060">
    <property type="protein sequence ID" value="KAK3273978.1"/>
    <property type="molecule type" value="Genomic_DNA"/>
</dbReference>
<keyword evidence="1" id="KW-0863">Zinc-finger</keyword>
<protein>
    <recommendedName>
        <fullName evidence="3">CCHC-type domain-containing protein</fullName>
    </recommendedName>
</protein>
<proteinExistence type="predicted"/>
<feature type="non-terminal residue" evidence="4">
    <location>
        <position position="471"/>
    </location>
</feature>
<feature type="domain" description="CCHC-type" evidence="3">
    <location>
        <begin position="339"/>
        <end position="354"/>
    </location>
</feature>
<evidence type="ECO:0000256" key="2">
    <source>
        <dbReference type="SAM" id="MobiDB-lite"/>
    </source>
</evidence>
<keyword evidence="1" id="KW-0479">Metal-binding</keyword>
<keyword evidence="1" id="KW-0862">Zinc</keyword>
<dbReference type="SMART" id="SM00343">
    <property type="entry name" value="ZnF_C2HC"/>
    <property type="match status" value="1"/>
</dbReference>
<name>A0AAE0L6J6_9CHLO</name>
<evidence type="ECO:0000313" key="4">
    <source>
        <dbReference type="EMBL" id="KAK3273978.1"/>
    </source>
</evidence>
<feature type="compositionally biased region" description="Acidic residues" evidence="2">
    <location>
        <begin position="432"/>
        <end position="442"/>
    </location>
</feature>
<organism evidence="4 5">
    <name type="scientific">Cymbomonas tetramitiformis</name>
    <dbReference type="NCBI Taxonomy" id="36881"/>
    <lineage>
        <taxon>Eukaryota</taxon>
        <taxon>Viridiplantae</taxon>
        <taxon>Chlorophyta</taxon>
        <taxon>Pyramimonadophyceae</taxon>
        <taxon>Pyramimonadales</taxon>
        <taxon>Pyramimonadaceae</taxon>
        <taxon>Cymbomonas</taxon>
    </lineage>
</organism>
<dbReference type="AlphaFoldDB" id="A0AAE0L6J6"/>
<sequence>MASTPFATPPVLPRRLLTHPPGARKRQLKFGALNGTPTPADAPDTSELSVCNNLAWELLRKPAEFDALLSVIKGKCVEPGESAKTWKFTSSEKNSRLLLDILVEQLDSRLTLVHPKMALMFDLQNHGLEVPKKANLLLLELLQSLCAGDALRVLRKADRLFPGDGKIALVHLVRHVVPDHEEFSAADFLFAGDRVDLRAGQDPADYIDVFQTSLDTVESDLGPGCTVTISEKARIALFLRRICPVFYKAVHDSYTEEKLDADSSLSLLTCFRETRAVHRNAGTKLKSPLTAAFYNDAGVFPRKGGKTGGKGKQKTGKGKGKGKSRVVFDRQTQQFRGECWTCGSKGHRAADCPKLMSAHAFHLDPKLLAEHARTEILAAQFQTAYEESEQALESFCLLHGTPAVVGYQEDSCSDSESEESSHSASQEHGNSDESDDDGDWDGLSEAQQQEWDRLQEHAEAKFQKFCAQSEK</sequence>
<dbReference type="InterPro" id="IPR036875">
    <property type="entry name" value="Znf_CCHC_sf"/>
</dbReference>
<evidence type="ECO:0000313" key="5">
    <source>
        <dbReference type="Proteomes" id="UP001190700"/>
    </source>
</evidence>
<keyword evidence="5" id="KW-1185">Reference proteome</keyword>
<dbReference type="GO" id="GO:0008270">
    <property type="term" value="F:zinc ion binding"/>
    <property type="evidence" value="ECO:0007669"/>
    <property type="project" value="UniProtKB-KW"/>
</dbReference>
<dbReference type="GO" id="GO:0003676">
    <property type="term" value="F:nucleic acid binding"/>
    <property type="evidence" value="ECO:0007669"/>
    <property type="project" value="InterPro"/>
</dbReference>
<dbReference type="SUPFAM" id="SSF57756">
    <property type="entry name" value="Retrovirus zinc finger-like domains"/>
    <property type="match status" value="1"/>
</dbReference>
<dbReference type="PROSITE" id="PS50158">
    <property type="entry name" value="ZF_CCHC"/>
    <property type="match status" value="1"/>
</dbReference>
<accession>A0AAE0L6J6</accession>
<reference evidence="4 5" key="1">
    <citation type="journal article" date="2015" name="Genome Biol. Evol.">
        <title>Comparative Genomics of a Bacterivorous Green Alga Reveals Evolutionary Causalities and Consequences of Phago-Mixotrophic Mode of Nutrition.</title>
        <authorList>
            <person name="Burns J.A."/>
            <person name="Paasch A."/>
            <person name="Narechania A."/>
            <person name="Kim E."/>
        </authorList>
    </citation>
    <scope>NUCLEOTIDE SEQUENCE [LARGE SCALE GENOMIC DNA]</scope>
    <source>
        <strain evidence="4 5">PLY_AMNH</strain>
    </source>
</reference>
<comment type="caution">
    <text evidence="4">The sequence shown here is derived from an EMBL/GenBank/DDBJ whole genome shotgun (WGS) entry which is preliminary data.</text>
</comment>
<dbReference type="Proteomes" id="UP001190700">
    <property type="component" value="Unassembled WGS sequence"/>
</dbReference>
<dbReference type="Pfam" id="PF00098">
    <property type="entry name" value="zf-CCHC"/>
    <property type="match status" value="1"/>
</dbReference>
<dbReference type="InterPro" id="IPR001878">
    <property type="entry name" value="Znf_CCHC"/>
</dbReference>
<feature type="region of interest" description="Disordered" evidence="2">
    <location>
        <begin position="303"/>
        <end position="324"/>
    </location>
</feature>
<evidence type="ECO:0000256" key="1">
    <source>
        <dbReference type="PROSITE-ProRule" id="PRU00047"/>
    </source>
</evidence>